<comment type="caution">
    <text evidence="2">The sequence shown here is derived from an EMBL/GenBank/DDBJ whole genome shotgun (WGS) entry which is preliminary data.</text>
</comment>
<dbReference type="EMBL" id="JACKXE010000001">
    <property type="protein sequence ID" value="MBB6626616.1"/>
    <property type="molecule type" value="Genomic_DNA"/>
</dbReference>
<reference evidence="2 3" key="1">
    <citation type="submission" date="2020-08" db="EMBL/GenBank/DDBJ databases">
        <authorList>
            <person name="Seo M.-J."/>
        </authorList>
    </citation>
    <scope>NUCLEOTIDE SEQUENCE [LARGE SCALE GENOMIC DNA]</scope>
    <source>
        <strain evidence="2 3">KIGAM211</strain>
    </source>
</reference>
<protein>
    <submittedName>
        <fullName evidence="2">DUF2087 domain-containing protein</fullName>
    </submittedName>
</protein>
<organism evidence="2 3">
    <name type="scientific">Nocardioides luti</name>
    <dbReference type="NCBI Taxonomy" id="2761101"/>
    <lineage>
        <taxon>Bacteria</taxon>
        <taxon>Bacillati</taxon>
        <taxon>Actinomycetota</taxon>
        <taxon>Actinomycetes</taxon>
        <taxon>Propionibacteriales</taxon>
        <taxon>Nocardioidaceae</taxon>
        <taxon>Nocardioides</taxon>
    </lineage>
</organism>
<gene>
    <name evidence="2" type="ORF">H5V45_04700</name>
</gene>
<evidence type="ECO:0000313" key="3">
    <source>
        <dbReference type="Proteomes" id="UP000523955"/>
    </source>
</evidence>
<evidence type="ECO:0000313" key="2">
    <source>
        <dbReference type="EMBL" id="MBB6626616.1"/>
    </source>
</evidence>
<proteinExistence type="predicted"/>
<sequence length="91" mass="10332">MSAMHDRVLRNFMSADGRLTSIPTKQSKLAIVLDHIAQSFELGQRYPESEVNTILMRVHSDYAALRRYLVEGGFLTREDAVYWRSGGSVDV</sequence>
<keyword evidence="3" id="KW-1185">Reference proteome</keyword>
<dbReference type="AlphaFoldDB" id="A0A7X0RE61"/>
<feature type="domain" description="DUF2087" evidence="1">
    <location>
        <begin position="18"/>
        <end position="84"/>
    </location>
</feature>
<dbReference type="InterPro" id="IPR018656">
    <property type="entry name" value="DUF2087"/>
</dbReference>
<accession>A0A7X0RE61</accession>
<dbReference type="Proteomes" id="UP000523955">
    <property type="component" value="Unassembled WGS sequence"/>
</dbReference>
<dbReference type="Pfam" id="PF09860">
    <property type="entry name" value="DUF2087"/>
    <property type="match status" value="1"/>
</dbReference>
<evidence type="ECO:0000259" key="1">
    <source>
        <dbReference type="Pfam" id="PF09860"/>
    </source>
</evidence>
<name>A0A7X0RE61_9ACTN</name>